<dbReference type="Proteomes" id="UP001530293">
    <property type="component" value="Unassembled WGS sequence"/>
</dbReference>
<evidence type="ECO:0000313" key="5">
    <source>
        <dbReference type="Proteomes" id="UP001530293"/>
    </source>
</evidence>
<protein>
    <recommendedName>
        <fullName evidence="6">30S ribosomal protein S21</fullName>
    </recommendedName>
</protein>
<dbReference type="EMBL" id="JALLBG020000233">
    <property type="protein sequence ID" value="KAL3758372.1"/>
    <property type="molecule type" value="Genomic_DNA"/>
</dbReference>
<name>A0ABD3M430_9STRA</name>
<keyword evidence="2" id="KW-0689">Ribosomal protein</keyword>
<dbReference type="InterPro" id="IPR018278">
    <property type="entry name" value="Ribosomal_bS21_CS"/>
</dbReference>
<dbReference type="InterPro" id="IPR001911">
    <property type="entry name" value="Ribosomal_bS21"/>
</dbReference>
<dbReference type="PROSITE" id="PS01181">
    <property type="entry name" value="RIBOSOMAL_S21"/>
    <property type="match status" value="1"/>
</dbReference>
<evidence type="ECO:0000256" key="3">
    <source>
        <dbReference type="ARBA" id="ARBA00023274"/>
    </source>
</evidence>
<dbReference type="HAMAP" id="MF_00358">
    <property type="entry name" value="Ribosomal_bS21"/>
    <property type="match status" value="1"/>
</dbReference>
<dbReference type="InterPro" id="IPR038380">
    <property type="entry name" value="Ribosomal_bS21_sf"/>
</dbReference>
<keyword evidence="3" id="KW-0687">Ribonucleoprotein</keyword>
<comment type="caution">
    <text evidence="4">The sequence shown here is derived from an EMBL/GenBank/DDBJ whole genome shotgun (WGS) entry which is preliminary data.</text>
</comment>
<dbReference type="AlphaFoldDB" id="A0ABD3M430"/>
<accession>A0ABD3M430</accession>
<comment type="similarity">
    <text evidence="1">Belongs to the bacterial ribosomal protein bS21 family.</text>
</comment>
<dbReference type="GO" id="GO:1990904">
    <property type="term" value="C:ribonucleoprotein complex"/>
    <property type="evidence" value="ECO:0007669"/>
    <property type="project" value="UniProtKB-KW"/>
</dbReference>
<evidence type="ECO:0008006" key="6">
    <source>
        <dbReference type="Google" id="ProtNLM"/>
    </source>
</evidence>
<dbReference type="GO" id="GO:0005840">
    <property type="term" value="C:ribosome"/>
    <property type="evidence" value="ECO:0007669"/>
    <property type="project" value="UniProtKB-KW"/>
</dbReference>
<gene>
    <name evidence="4" type="ORF">ACHAWU_005042</name>
</gene>
<reference evidence="4 5" key="1">
    <citation type="submission" date="2024-10" db="EMBL/GenBank/DDBJ databases">
        <title>Updated reference genomes for cyclostephanoid diatoms.</title>
        <authorList>
            <person name="Roberts W.R."/>
            <person name="Alverson A.J."/>
        </authorList>
    </citation>
    <scope>NUCLEOTIDE SEQUENCE [LARGE SCALE GENOMIC DNA]</scope>
    <source>
        <strain evidence="4 5">AJA232-27</strain>
    </source>
</reference>
<dbReference type="PRINTS" id="PR00976">
    <property type="entry name" value="RIBOSOMALS21"/>
</dbReference>
<organism evidence="4 5">
    <name type="scientific">Discostella pseudostelligera</name>
    <dbReference type="NCBI Taxonomy" id="259834"/>
    <lineage>
        <taxon>Eukaryota</taxon>
        <taxon>Sar</taxon>
        <taxon>Stramenopiles</taxon>
        <taxon>Ochrophyta</taxon>
        <taxon>Bacillariophyta</taxon>
        <taxon>Coscinodiscophyceae</taxon>
        <taxon>Thalassiosirophycidae</taxon>
        <taxon>Stephanodiscales</taxon>
        <taxon>Stephanodiscaceae</taxon>
        <taxon>Discostella</taxon>
    </lineage>
</organism>
<evidence type="ECO:0000256" key="2">
    <source>
        <dbReference type="ARBA" id="ARBA00022980"/>
    </source>
</evidence>
<keyword evidence="5" id="KW-1185">Reference proteome</keyword>
<dbReference type="Pfam" id="PF01165">
    <property type="entry name" value="Ribosomal_S21"/>
    <property type="match status" value="1"/>
</dbReference>
<dbReference type="PANTHER" id="PTHR21109:SF0">
    <property type="entry name" value="SMALL RIBOSOMAL SUBUNIT PROTEIN BS21M"/>
    <property type="match status" value="1"/>
</dbReference>
<dbReference type="Gene3D" id="1.20.5.1150">
    <property type="entry name" value="Ribosomal protein S8"/>
    <property type="match status" value="1"/>
</dbReference>
<evidence type="ECO:0000313" key="4">
    <source>
        <dbReference type="EMBL" id="KAL3758372.1"/>
    </source>
</evidence>
<proteinExistence type="inferred from homology"/>
<dbReference type="NCBIfam" id="TIGR00030">
    <property type="entry name" value="S21p"/>
    <property type="match status" value="1"/>
</dbReference>
<sequence length="115" mass="13573">MKRAESTVNLGNNWSDGVWDFINYAPLGRGVGSSELPFSTALNVDIKILVGEGEPIESALRRFKREVNKSGHLQELRYKRYFENSQDLKKRKIVQARFRQRMERMQARRMRQQRT</sequence>
<evidence type="ECO:0000256" key="1">
    <source>
        <dbReference type="ARBA" id="ARBA00006640"/>
    </source>
</evidence>
<dbReference type="PANTHER" id="PTHR21109">
    <property type="entry name" value="MITOCHONDRIAL 28S RIBOSOMAL PROTEIN S21"/>
    <property type="match status" value="1"/>
</dbReference>